<sequence>MTPYLTLPCNCSTWIGNLTEREGWIRRYLLNSVIARATVSLPKGPQRGEKPDTTFQTRRKSVKTCAEDEKSAKHQVKKMSKVSETSPNSPGVHHLPLASHKKEEINAESDGAGEREREREGGKNKIVTIWNIR</sequence>
<reference evidence="2 3" key="1">
    <citation type="submission" date="2023-10" db="EMBL/GenBank/DDBJ databases">
        <title>Genomes of two closely related lineages of the louse Polyplax serrata with different host specificities.</title>
        <authorList>
            <person name="Martinu J."/>
            <person name="Tarabai H."/>
            <person name="Stefka J."/>
            <person name="Hypsa V."/>
        </authorList>
    </citation>
    <scope>NUCLEOTIDE SEQUENCE [LARGE SCALE GENOMIC DNA]</scope>
    <source>
        <strain evidence="2">HR10_N</strain>
    </source>
</reference>
<name>A0AAN8PL11_POLSC</name>
<evidence type="ECO:0000313" key="2">
    <source>
        <dbReference type="EMBL" id="KAK6638487.1"/>
    </source>
</evidence>
<dbReference type="Proteomes" id="UP001372834">
    <property type="component" value="Unassembled WGS sequence"/>
</dbReference>
<accession>A0AAN8PL11</accession>
<feature type="region of interest" description="Disordered" evidence="1">
    <location>
        <begin position="39"/>
        <end position="133"/>
    </location>
</feature>
<gene>
    <name evidence="2" type="ORF">RUM43_006754</name>
</gene>
<dbReference type="AlphaFoldDB" id="A0AAN8PL11"/>
<feature type="compositionally biased region" description="Basic and acidic residues" evidence="1">
    <location>
        <begin position="112"/>
        <end position="123"/>
    </location>
</feature>
<evidence type="ECO:0000256" key="1">
    <source>
        <dbReference type="SAM" id="MobiDB-lite"/>
    </source>
</evidence>
<protein>
    <submittedName>
        <fullName evidence="2">Uncharacterized protein</fullName>
    </submittedName>
</protein>
<dbReference type="EMBL" id="JAWJWE010000003">
    <property type="protein sequence ID" value="KAK6638487.1"/>
    <property type="molecule type" value="Genomic_DNA"/>
</dbReference>
<proteinExistence type="predicted"/>
<evidence type="ECO:0000313" key="3">
    <source>
        <dbReference type="Proteomes" id="UP001372834"/>
    </source>
</evidence>
<organism evidence="2 3">
    <name type="scientific">Polyplax serrata</name>
    <name type="common">Common mouse louse</name>
    <dbReference type="NCBI Taxonomy" id="468196"/>
    <lineage>
        <taxon>Eukaryota</taxon>
        <taxon>Metazoa</taxon>
        <taxon>Ecdysozoa</taxon>
        <taxon>Arthropoda</taxon>
        <taxon>Hexapoda</taxon>
        <taxon>Insecta</taxon>
        <taxon>Pterygota</taxon>
        <taxon>Neoptera</taxon>
        <taxon>Paraneoptera</taxon>
        <taxon>Psocodea</taxon>
        <taxon>Troctomorpha</taxon>
        <taxon>Phthiraptera</taxon>
        <taxon>Anoplura</taxon>
        <taxon>Polyplacidae</taxon>
        <taxon>Polyplax</taxon>
    </lineage>
</organism>
<comment type="caution">
    <text evidence="2">The sequence shown here is derived from an EMBL/GenBank/DDBJ whole genome shotgun (WGS) entry which is preliminary data.</text>
</comment>